<evidence type="ECO:0000313" key="1">
    <source>
        <dbReference type="EMBL" id="KAF7842103.1"/>
    </source>
</evidence>
<protein>
    <submittedName>
        <fullName evidence="1">Uncharacterized protein</fullName>
    </submittedName>
</protein>
<accession>A0A834XCV7</accession>
<comment type="caution">
    <text evidence="1">The sequence shown here is derived from an EMBL/GenBank/DDBJ whole genome shotgun (WGS) entry which is preliminary data.</text>
</comment>
<sequence>MEDVDHALVGSAVIRVGIVRAWVKGINPINLLITHLLLIRRNLIPPCILLLLFNYSLRIQQLVFKGDLRHDVLNSVQNLHILCTGLQILGSIRPYLFTLLPECLVSSLRPSPRECSLIGPCVK</sequence>
<evidence type="ECO:0000313" key="2">
    <source>
        <dbReference type="Proteomes" id="UP000634136"/>
    </source>
</evidence>
<gene>
    <name evidence="1" type="ORF">G2W53_004401</name>
</gene>
<name>A0A834XCV7_9FABA</name>
<reference evidence="1" key="1">
    <citation type="submission" date="2020-09" db="EMBL/GenBank/DDBJ databases">
        <title>Genome-Enabled Discovery of Anthraquinone Biosynthesis in Senna tora.</title>
        <authorList>
            <person name="Kang S.-H."/>
            <person name="Pandey R.P."/>
            <person name="Lee C.-M."/>
            <person name="Sim J.-S."/>
            <person name="Jeong J.-T."/>
            <person name="Choi B.-S."/>
            <person name="Jung M."/>
            <person name="Ginzburg D."/>
            <person name="Zhao K."/>
            <person name="Won S.Y."/>
            <person name="Oh T.-J."/>
            <person name="Yu Y."/>
            <person name="Kim N.-H."/>
            <person name="Lee O.R."/>
            <person name="Lee T.-H."/>
            <person name="Bashyal P."/>
            <person name="Kim T.-S."/>
            <person name="Lee W.-H."/>
            <person name="Kawkins C."/>
            <person name="Kim C.-K."/>
            <person name="Kim J.S."/>
            <person name="Ahn B.O."/>
            <person name="Rhee S.Y."/>
            <person name="Sohng J.K."/>
        </authorList>
    </citation>
    <scope>NUCLEOTIDE SEQUENCE</scope>
    <source>
        <tissue evidence="1">Leaf</tissue>
    </source>
</reference>
<keyword evidence="2" id="KW-1185">Reference proteome</keyword>
<dbReference type="Proteomes" id="UP000634136">
    <property type="component" value="Unassembled WGS sequence"/>
</dbReference>
<organism evidence="1 2">
    <name type="scientific">Senna tora</name>
    <dbReference type="NCBI Taxonomy" id="362788"/>
    <lineage>
        <taxon>Eukaryota</taxon>
        <taxon>Viridiplantae</taxon>
        <taxon>Streptophyta</taxon>
        <taxon>Embryophyta</taxon>
        <taxon>Tracheophyta</taxon>
        <taxon>Spermatophyta</taxon>
        <taxon>Magnoliopsida</taxon>
        <taxon>eudicotyledons</taxon>
        <taxon>Gunneridae</taxon>
        <taxon>Pentapetalae</taxon>
        <taxon>rosids</taxon>
        <taxon>fabids</taxon>
        <taxon>Fabales</taxon>
        <taxon>Fabaceae</taxon>
        <taxon>Caesalpinioideae</taxon>
        <taxon>Cassia clade</taxon>
        <taxon>Senna</taxon>
    </lineage>
</organism>
<proteinExistence type="predicted"/>
<dbReference type="EMBL" id="JAAIUW010000002">
    <property type="protein sequence ID" value="KAF7842103.1"/>
    <property type="molecule type" value="Genomic_DNA"/>
</dbReference>
<dbReference type="AlphaFoldDB" id="A0A834XCV7"/>